<sequence length="603" mass="69653">MLTGVYQLGEYLGENAGIQGGELEGVVENPNEKGSLKHVIKIIFDEDGRFLEEIAYEEFSESRIERYAYKKGVGARGGDVTPVSKLTEPSKTVTKIKAALKDLVAGASKGKERDMFAAILSCFDENAPQLVKHVEEKLAGMAFGKRDSSLLTVAVRQRDSEKYMGDYSVVKERLLKMYDEQYFDRYGKVSRGQGICYYCGRSTEVYGFVNTYNSYTVDKIGFVSGGFRQELAWKNYPVCSGCSHTLERGKRYISANLTSRFSGFNYSVIPKITFKDNEQQNIISEIIEDFERHKFSLSQKENLLASEDEFIEVMANSGNSMNYNLLIFKEEQSGKVFRILLYIEDIVPSRLKRILRIKDRVEEIALFRNLPGKDKTVYNMPFSFERIRRFLPNTRIEGSFDKSFLEVLDNIFSHKKISYKFLLRRMTEKIRSAFLSGQYIDVLVLEALISILFIQMLGLFSDREDGRSCVMAEKNEKNAEYLNFFETHSVVFDSDYRKAVFLTGVLADKLMSIQYKERSSKPFYSRLNGLKLNTGLVKRIYREAVNKLEEYKKNYYRELELLICEFMLEPQSISDDDISFYFTMGMTMSKKFQKEKKEEGKDD</sequence>
<name>A0A369B479_9FIRM</name>
<dbReference type="Pfam" id="PF09484">
    <property type="entry name" value="Cas_TM1802"/>
    <property type="match status" value="1"/>
</dbReference>
<dbReference type="Proteomes" id="UP000253034">
    <property type="component" value="Unassembled WGS sequence"/>
</dbReference>
<dbReference type="NCBIfam" id="TIGR02556">
    <property type="entry name" value="cas_TM1802"/>
    <property type="match status" value="1"/>
</dbReference>
<dbReference type="InterPro" id="IPR013389">
    <property type="entry name" value="CRISPR-assoc_prot_Cas8b"/>
</dbReference>
<evidence type="ECO:0000313" key="1">
    <source>
        <dbReference type="EMBL" id="RCX16261.1"/>
    </source>
</evidence>
<proteinExistence type="predicted"/>
<dbReference type="NCBIfam" id="TIGR02591">
    <property type="entry name" value="cas_Csh1"/>
    <property type="match status" value="1"/>
</dbReference>
<gene>
    <name evidence="1" type="ORF">DFR58_1114</name>
</gene>
<comment type="caution">
    <text evidence="1">The sequence shown here is derived from an EMBL/GenBank/DDBJ whole genome shotgun (WGS) entry which is preliminary data.</text>
</comment>
<accession>A0A369B479</accession>
<evidence type="ECO:0000313" key="2">
    <source>
        <dbReference type="Proteomes" id="UP000253034"/>
    </source>
</evidence>
<keyword evidence="2" id="KW-1185">Reference proteome</keyword>
<dbReference type="RefSeq" id="WP_114297819.1">
    <property type="nucleotide sequence ID" value="NZ_QPJT01000011.1"/>
</dbReference>
<organism evidence="1 2">
    <name type="scientific">Anaerobacterium chartisolvens</name>
    <dbReference type="NCBI Taxonomy" id="1297424"/>
    <lineage>
        <taxon>Bacteria</taxon>
        <taxon>Bacillati</taxon>
        <taxon>Bacillota</taxon>
        <taxon>Clostridia</taxon>
        <taxon>Eubacteriales</taxon>
        <taxon>Oscillospiraceae</taxon>
        <taxon>Anaerobacterium</taxon>
    </lineage>
</organism>
<dbReference type="OrthoDB" id="5422815at2"/>
<dbReference type="CDD" id="cd09730">
    <property type="entry name" value="Cas8a1_I-A"/>
    <property type="match status" value="1"/>
</dbReference>
<reference evidence="1 2" key="1">
    <citation type="submission" date="2018-07" db="EMBL/GenBank/DDBJ databases">
        <title>Genomic Encyclopedia of Type Strains, Phase IV (KMG-IV): sequencing the most valuable type-strain genomes for metagenomic binning, comparative biology and taxonomic classification.</title>
        <authorList>
            <person name="Goeker M."/>
        </authorList>
    </citation>
    <scope>NUCLEOTIDE SEQUENCE [LARGE SCALE GENOMIC DNA]</scope>
    <source>
        <strain evidence="1 2">DSM 27016</strain>
    </source>
</reference>
<dbReference type="AlphaFoldDB" id="A0A369B479"/>
<protein>
    <submittedName>
        <fullName evidence="1">CRISPR-associated Csh1 family protein</fullName>
    </submittedName>
</protein>
<dbReference type="InterPro" id="IPR013420">
    <property type="entry name" value="CRISPR-assoc_prot_Cas8b/Csh1_C"/>
</dbReference>
<dbReference type="EMBL" id="QPJT01000011">
    <property type="protein sequence ID" value="RCX16261.1"/>
    <property type="molecule type" value="Genomic_DNA"/>
</dbReference>